<dbReference type="Proteomes" id="UP000295727">
    <property type="component" value="Chromosome 4"/>
</dbReference>
<dbReference type="RefSeq" id="WP_134758369.1">
    <property type="nucleotide sequence ID" value="NZ_CP038151.1"/>
</dbReference>
<sequence>MTGTQPPTQALTQQLFDMSGKVAAITGAARGIGAQTARTLAAAGAAIAVLDVLPQGEALAAEIVAAGGKAHFWRLDVTQEAEVQRVFGEIVARFGRLDALVNNAGIEGANVPTHEITLAQWRQVMDVNVTGVFLCTKYAIPALQQAGGGAIVNVSSMYGIVGGPDVPAYHASKGAVRLMAKTDAMLYAAQGIRANSVHPGFIRTPMLEEAFEKIGDPEQIFGQMKLMVPLAKIGDPQDIASGILYLVSPAGRYVTGTELIIDGGYTAR</sequence>
<dbReference type="PRINTS" id="PR00080">
    <property type="entry name" value="SDRFAMILY"/>
</dbReference>
<dbReference type="PRINTS" id="PR00081">
    <property type="entry name" value="GDHRDH"/>
</dbReference>
<evidence type="ECO:0000313" key="3">
    <source>
        <dbReference type="EMBL" id="QBR02856.1"/>
    </source>
</evidence>
<protein>
    <submittedName>
        <fullName evidence="3">Glucose 1-dehydrogenase</fullName>
        <ecNumber evidence="3">1.1.1.47</ecNumber>
    </submittedName>
</protein>
<evidence type="ECO:0000256" key="2">
    <source>
        <dbReference type="ARBA" id="ARBA00023002"/>
    </source>
</evidence>
<keyword evidence="4" id="KW-1185">Reference proteome</keyword>
<keyword evidence="2 3" id="KW-0560">Oxidoreductase</keyword>
<dbReference type="InterPro" id="IPR002347">
    <property type="entry name" value="SDR_fam"/>
</dbReference>
<evidence type="ECO:0000256" key="1">
    <source>
        <dbReference type="ARBA" id="ARBA00006484"/>
    </source>
</evidence>
<name>A0A4P7D2G5_9BURK</name>
<dbReference type="EMBL" id="CP038151">
    <property type="protein sequence ID" value="QBR02856.1"/>
    <property type="molecule type" value="Genomic_DNA"/>
</dbReference>
<dbReference type="FunFam" id="3.40.50.720:FF:000084">
    <property type="entry name" value="Short-chain dehydrogenase reductase"/>
    <property type="match status" value="1"/>
</dbReference>
<dbReference type="NCBIfam" id="NF005559">
    <property type="entry name" value="PRK07231.1"/>
    <property type="match status" value="1"/>
</dbReference>
<gene>
    <name evidence="3" type="ORF">E1956_37265</name>
</gene>
<comment type="similarity">
    <text evidence="1">Belongs to the short-chain dehydrogenases/reductases (SDR) family.</text>
</comment>
<dbReference type="InterPro" id="IPR036291">
    <property type="entry name" value="NAD(P)-bd_dom_sf"/>
</dbReference>
<dbReference type="SUPFAM" id="SSF51735">
    <property type="entry name" value="NAD(P)-binding Rossmann-fold domains"/>
    <property type="match status" value="1"/>
</dbReference>
<reference evidence="3 4" key="1">
    <citation type="submission" date="2019-03" db="EMBL/GenBank/DDBJ databases">
        <title>Paraburkholderia sp. 7MH5, isolated from subtropical forest soil.</title>
        <authorList>
            <person name="Gao Z.-H."/>
            <person name="Qiu L.-H."/>
        </authorList>
    </citation>
    <scope>NUCLEOTIDE SEQUENCE [LARGE SCALE GENOMIC DNA]</scope>
    <source>
        <strain evidence="3 4">7MH5</strain>
    </source>
</reference>
<dbReference type="EC" id="1.1.1.47" evidence="3"/>
<dbReference type="Pfam" id="PF13561">
    <property type="entry name" value="adh_short_C2"/>
    <property type="match status" value="1"/>
</dbReference>
<accession>A0A4P7D2G5</accession>
<dbReference type="GO" id="GO:0047936">
    <property type="term" value="F:glucose 1-dehydrogenase [NAD(P)+] activity"/>
    <property type="evidence" value="ECO:0007669"/>
    <property type="project" value="UniProtKB-EC"/>
</dbReference>
<dbReference type="KEGG" id="ppai:E1956_37265"/>
<dbReference type="PANTHER" id="PTHR24321">
    <property type="entry name" value="DEHYDROGENASES, SHORT CHAIN"/>
    <property type="match status" value="1"/>
</dbReference>
<dbReference type="AlphaFoldDB" id="A0A4P7D2G5"/>
<proteinExistence type="inferred from homology"/>
<evidence type="ECO:0000313" key="4">
    <source>
        <dbReference type="Proteomes" id="UP000295727"/>
    </source>
</evidence>
<dbReference type="Gene3D" id="3.40.50.720">
    <property type="entry name" value="NAD(P)-binding Rossmann-like Domain"/>
    <property type="match status" value="1"/>
</dbReference>
<dbReference type="OrthoDB" id="8687320at2"/>
<organism evidence="3 4">
    <name type="scientific">Paraburkholderia pallida</name>
    <dbReference type="NCBI Taxonomy" id="2547399"/>
    <lineage>
        <taxon>Bacteria</taxon>
        <taxon>Pseudomonadati</taxon>
        <taxon>Pseudomonadota</taxon>
        <taxon>Betaproteobacteria</taxon>
        <taxon>Burkholderiales</taxon>
        <taxon>Burkholderiaceae</taxon>
        <taxon>Paraburkholderia</taxon>
    </lineage>
</organism>
<dbReference type="PANTHER" id="PTHR24321:SF15">
    <property type="entry name" value="OXIDOREDUCTASE UCPA"/>
    <property type="match status" value="1"/>
</dbReference>